<reference evidence="2 3" key="1">
    <citation type="submission" date="2018-09" db="EMBL/GenBank/DDBJ databases">
        <authorList>
            <person name="Livingstone P.G."/>
            <person name="Whitworth D.E."/>
        </authorList>
    </citation>
    <scope>NUCLEOTIDE SEQUENCE [LARGE SCALE GENOMIC DNA]</scope>
    <source>
        <strain evidence="2 3">CA031B</strain>
    </source>
</reference>
<dbReference type="EMBL" id="RAWI01000040">
    <property type="protein sequence ID" value="RKI13248.1"/>
    <property type="molecule type" value="Genomic_DNA"/>
</dbReference>
<sequence length="136" mass="13985">MLRMFFIAAALLLGSLVPQEAAACEASCSGGSCTGTGSCGCSGGEPVCKDGSCLVSQPTCFASAAENSEKFIRNVEAQLGDQLAVSELRKAIEEGKRALSRGDKAALDAARARATTALQSLTPEEQKLVGQINDSL</sequence>
<protein>
    <submittedName>
        <fullName evidence="2">Uncharacterized protein</fullName>
    </submittedName>
</protein>
<feature type="chain" id="PRO_5047113842" evidence="1">
    <location>
        <begin position="24"/>
        <end position="136"/>
    </location>
</feature>
<evidence type="ECO:0000256" key="1">
    <source>
        <dbReference type="SAM" id="SignalP"/>
    </source>
</evidence>
<keyword evidence="3" id="KW-1185">Reference proteome</keyword>
<organism evidence="2 3">
    <name type="scientific">Corallococcus praedator</name>
    <dbReference type="NCBI Taxonomy" id="2316724"/>
    <lineage>
        <taxon>Bacteria</taxon>
        <taxon>Pseudomonadati</taxon>
        <taxon>Myxococcota</taxon>
        <taxon>Myxococcia</taxon>
        <taxon>Myxococcales</taxon>
        <taxon>Cystobacterineae</taxon>
        <taxon>Myxococcaceae</taxon>
        <taxon>Corallococcus</taxon>
    </lineage>
</organism>
<feature type="signal peptide" evidence="1">
    <location>
        <begin position="1"/>
        <end position="23"/>
    </location>
</feature>
<evidence type="ECO:0000313" key="3">
    <source>
        <dbReference type="Proteomes" id="UP000278907"/>
    </source>
</evidence>
<evidence type="ECO:0000313" key="2">
    <source>
        <dbReference type="EMBL" id="RKI13248.1"/>
    </source>
</evidence>
<proteinExistence type="predicted"/>
<accession>A0ABX9QM71</accession>
<dbReference type="RefSeq" id="WP_120583735.1">
    <property type="nucleotide sequence ID" value="NZ_RAWI01000040.1"/>
</dbReference>
<name>A0ABX9QM71_9BACT</name>
<keyword evidence="1" id="KW-0732">Signal</keyword>
<comment type="caution">
    <text evidence="2">The sequence shown here is derived from an EMBL/GenBank/DDBJ whole genome shotgun (WGS) entry which is preliminary data.</text>
</comment>
<dbReference type="Proteomes" id="UP000278907">
    <property type="component" value="Unassembled WGS sequence"/>
</dbReference>
<gene>
    <name evidence="2" type="ORF">D7Y13_07955</name>
</gene>